<dbReference type="InterPro" id="IPR020781">
    <property type="entry name" value="ATPase_OSCP/d_CS"/>
</dbReference>
<dbReference type="PRINTS" id="PR00125">
    <property type="entry name" value="ATPASEDELTA"/>
</dbReference>
<evidence type="ECO:0000313" key="9">
    <source>
        <dbReference type="EMBL" id="KKB26627.1"/>
    </source>
</evidence>
<dbReference type="RefSeq" id="WP_052717030.1">
    <property type="nucleotide sequence ID" value="NZ_JZXN01000017.1"/>
</dbReference>
<dbReference type="OrthoDB" id="400380at2"/>
<reference evidence="9 10" key="1">
    <citation type="submission" date="2015-03" db="EMBL/GenBank/DDBJ databases">
        <title>Genome sequence of Mycoplasma meleagridis strain ATCC 25294.</title>
        <authorList>
            <person name="Yacoub E."/>
            <person name="Blanchard A."/>
            <person name="Sirand-Pugnet P."/>
            <person name="Mardassi B.B.A."/>
        </authorList>
    </citation>
    <scope>NUCLEOTIDE SEQUENCE [LARGE SCALE GENOMIC DNA]</scope>
    <source>
        <strain evidence="9 10">ATCC 25294</strain>
    </source>
</reference>
<dbReference type="PANTHER" id="PTHR11910">
    <property type="entry name" value="ATP SYNTHASE DELTA CHAIN"/>
    <property type="match status" value="1"/>
</dbReference>
<comment type="similarity">
    <text evidence="8">Belongs to the ATPase delta chain family.</text>
</comment>
<evidence type="ECO:0000256" key="1">
    <source>
        <dbReference type="ARBA" id="ARBA00004370"/>
    </source>
</evidence>
<comment type="function">
    <text evidence="8">F(1)F(0) ATP synthase produces ATP from ADP in the presence of a proton or sodium gradient. F-type ATPases consist of two structural domains, F(1) containing the extramembraneous catalytic core and F(0) containing the membrane proton channel, linked together by a central stalk and a peripheral stalk. During catalysis, ATP synthesis in the catalytic domain of F(1) is coupled via a rotary mechanism of the central stalk subunits to proton translocation.</text>
</comment>
<dbReference type="STRING" id="29561.MM26B8_05670"/>
<name>A0A0F5H197_9BACT</name>
<keyword evidence="10" id="KW-1185">Reference proteome</keyword>
<comment type="caution">
    <text evidence="9">The sequence shown here is derived from an EMBL/GenBank/DDBJ whole genome shotgun (WGS) entry which is preliminary data.</text>
</comment>
<evidence type="ECO:0000256" key="4">
    <source>
        <dbReference type="ARBA" id="ARBA00023065"/>
    </source>
</evidence>
<dbReference type="Pfam" id="PF00213">
    <property type="entry name" value="OSCP"/>
    <property type="match status" value="1"/>
</dbReference>
<keyword evidence="5 8" id="KW-0472">Membrane</keyword>
<evidence type="ECO:0000313" key="10">
    <source>
        <dbReference type="Proteomes" id="UP000033750"/>
    </source>
</evidence>
<keyword evidence="6 8" id="KW-0139">CF(1)</keyword>
<dbReference type="NCBIfam" id="TIGR01145">
    <property type="entry name" value="ATP_synt_delta"/>
    <property type="match status" value="1"/>
</dbReference>
<keyword evidence="2 8" id="KW-0813">Transport</keyword>
<evidence type="ECO:0000256" key="5">
    <source>
        <dbReference type="ARBA" id="ARBA00023136"/>
    </source>
</evidence>
<organism evidence="9 10">
    <name type="scientific">Mycoplasmopsis meleagridis ATCC 25294</name>
    <dbReference type="NCBI Taxonomy" id="1264554"/>
    <lineage>
        <taxon>Bacteria</taxon>
        <taxon>Bacillati</taxon>
        <taxon>Mycoplasmatota</taxon>
        <taxon>Mycoplasmoidales</taxon>
        <taxon>Metamycoplasmataceae</taxon>
        <taxon>Mycoplasmopsis</taxon>
    </lineage>
</organism>
<dbReference type="AlphaFoldDB" id="A0A0F5H197"/>
<dbReference type="GO" id="GO:0046933">
    <property type="term" value="F:proton-transporting ATP synthase activity, rotational mechanism"/>
    <property type="evidence" value="ECO:0007669"/>
    <property type="project" value="UniProtKB-UniRule"/>
</dbReference>
<evidence type="ECO:0000256" key="8">
    <source>
        <dbReference type="HAMAP-Rule" id="MF_01416"/>
    </source>
</evidence>
<dbReference type="SUPFAM" id="SSF47928">
    <property type="entry name" value="N-terminal domain of the delta subunit of the F1F0-ATP synthase"/>
    <property type="match status" value="1"/>
</dbReference>
<sequence length="191" mass="21931">MYKKANLEAYAIAVYELSVEMNVAHETSLLLTALYKELKNDTIFIDILKNNETSNEYKFDFIDNIFANFDKSDVMKKFLKVVVEHKAVSNLPRIISSYLKLVNDHLNIKFAKIYSAFPISEDKLNLIKAKLEKELNCLVDIEHRIDPNIISGIRIKMNSFVIENSLGLSLKRLTKFINLKDNEKNKGGING</sequence>
<dbReference type="EMBL" id="JZXN01000017">
    <property type="protein sequence ID" value="KKB26627.1"/>
    <property type="molecule type" value="Genomic_DNA"/>
</dbReference>
<dbReference type="GO" id="GO:0045259">
    <property type="term" value="C:proton-transporting ATP synthase complex"/>
    <property type="evidence" value="ECO:0007669"/>
    <property type="project" value="UniProtKB-KW"/>
</dbReference>
<keyword evidence="3 8" id="KW-0375">Hydrogen ion transport</keyword>
<accession>A0A0F5H197</accession>
<dbReference type="GO" id="GO:0005886">
    <property type="term" value="C:plasma membrane"/>
    <property type="evidence" value="ECO:0007669"/>
    <property type="project" value="UniProtKB-SubCell"/>
</dbReference>
<keyword evidence="8" id="KW-1003">Cell membrane</keyword>
<evidence type="ECO:0000256" key="6">
    <source>
        <dbReference type="ARBA" id="ARBA00023196"/>
    </source>
</evidence>
<dbReference type="HAMAP" id="MF_01416">
    <property type="entry name" value="ATP_synth_delta_bact"/>
    <property type="match status" value="1"/>
</dbReference>
<keyword evidence="7 8" id="KW-0066">ATP synthesis</keyword>
<dbReference type="PATRIC" id="fig|1264554.4.peg.38"/>
<protein>
    <recommendedName>
        <fullName evidence="8">ATP synthase subunit delta</fullName>
    </recommendedName>
    <alternativeName>
        <fullName evidence="8">ATP synthase F(1) sector subunit delta</fullName>
    </alternativeName>
    <alternativeName>
        <fullName evidence="8">F-type ATPase subunit delta</fullName>
        <shortName evidence="8">F-ATPase subunit delta</shortName>
    </alternativeName>
</protein>
<dbReference type="PROSITE" id="PS00389">
    <property type="entry name" value="ATPASE_DELTA"/>
    <property type="match status" value="1"/>
</dbReference>
<dbReference type="InterPro" id="IPR026015">
    <property type="entry name" value="ATP_synth_OSCP/delta_N_sf"/>
</dbReference>
<evidence type="ECO:0000256" key="7">
    <source>
        <dbReference type="ARBA" id="ARBA00023310"/>
    </source>
</evidence>
<dbReference type="Gene3D" id="1.10.520.20">
    <property type="entry name" value="N-terminal domain of the delta subunit of the F1F0-ATP synthase"/>
    <property type="match status" value="1"/>
</dbReference>
<evidence type="ECO:0000256" key="2">
    <source>
        <dbReference type="ARBA" id="ARBA00022448"/>
    </source>
</evidence>
<proteinExistence type="inferred from homology"/>
<gene>
    <name evidence="8 9" type="primary">atpH</name>
    <name evidence="9" type="ORF">MMELEA_00080</name>
</gene>
<evidence type="ECO:0000256" key="3">
    <source>
        <dbReference type="ARBA" id="ARBA00022781"/>
    </source>
</evidence>
<dbReference type="Proteomes" id="UP000033750">
    <property type="component" value="Unassembled WGS sequence"/>
</dbReference>
<comment type="function">
    <text evidence="8">This protein is part of the stalk that links CF(0) to CF(1). It either transmits conformational changes from CF(0) to CF(1) or is implicated in proton conduction.</text>
</comment>
<comment type="subcellular location">
    <subcellularLocation>
        <location evidence="8">Cell membrane</location>
        <topology evidence="8">Peripheral membrane protein</topology>
    </subcellularLocation>
    <subcellularLocation>
        <location evidence="1">Membrane</location>
    </subcellularLocation>
</comment>
<dbReference type="InterPro" id="IPR000711">
    <property type="entry name" value="ATPase_OSCP/dsu"/>
</dbReference>
<keyword evidence="4 8" id="KW-0406">Ion transport</keyword>